<name>A0ABQ2YX85_9NEIS</name>
<dbReference type="SMART" id="SM00450">
    <property type="entry name" value="RHOD"/>
    <property type="match status" value="1"/>
</dbReference>
<dbReference type="PANTHER" id="PTHR30401:SF0">
    <property type="entry name" value="TRNA 2-SELENOURIDINE SYNTHASE"/>
    <property type="match status" value="1"/>
</dbReference>
<evidence type="ECO:0000313" key="4">
    <source>
        <dbReference type="Proteomes" id="UP000600877"/>
    </source>
</evidence>
<dbReference type="PROSITE" id="PS50206">
    <property type="entry name" value="RHODANESE_3"/>
    <property type="match status" value="1"/>
</dbReference>
<evidence type="ECO:0000259" key="2">
    <source>
        <dbReference type="PROSITE" id="PS50206"/>
    </source>
</evidence>
<dbReference type="InterPro" id="IPR036873">
    <property type="entry name" value="Rhodanese-like_dom_sf"/>
</dbReference>
<dbReference type="EMBL" id="BMYW01000011">
    <property type="protein sequence ID" value="GGX98372.1"/>
    <property type="molecule type" value="Genomic_DNA"/>
</dbReference>
<evidence type="ECO:0000256" key="1">
    <source>
        <dbReference type="ARBA" id="ARBA00023266"/>
    </source>
</evidence>
<dbReference type="InterPro" id="IPR017582">
    <property type="entry name" value="SelU"/>
</dbReference>
<accession>A0ABQ2YX85</accession>
<dbReference type="InterPro" id="IPR058840">
    <property type="entry name" value="AAA_SelU"/>
</dbReference>
<dbReference type="SUPFAM" id="SSF52821">
    <property type="entry name" value="Rhodanese/Cell cycle control phosphatase"/>
    <property type="match status" value="1"/>
</dbReference>
<sequence length="352" mass="39113">MAHAFLSMFFKLATVAQRHQFDEIIDVRTPAEFAEDHIPGAINCPVMSDEERVRVGTLYKQVSPFEARKVGAAIVARNIARHLDEQFARHPKSWRPLVYCWRGGQRSGSMAIILAQIGWAAHQLEGGYKAYRHQVLEDLATLPQQFRFRVISGPTGSGKSRLLAALAAQGAQVLDLEGLAAHRGSVLGRLPDVAQPSQKRFDSLLDSALQGFDPTRPVFVEAESKKIGFVSLPDALYSRMHDSACLQLEVPLAARVDFLKRDYDFYLREPERLVTQLGFLRNVHGKAQLDAWATMARGGDFDTLVGELLTGHYDPLYLRSQGKHYTQAVQPLAVPALDDATLTTVARQLLQG</sequence>
<dbReference type="NCBIfam" id="TIGR03167">
    <property type="entry name" value="tRNA_sel_U_synt"/>
    <property type="match status" value="1"/>
</dbReference>
<dbReference type="CDD" id="cd01520">
    <property type="entry name" value="RHOD_YbbB"/>
    <property type="match status" value="1"/>
</dbReference>
<keyword evidence="1" id="KW-0711">Selenium</keyword>
<dbReference type="PANTHER" id="PTHR30401">
    <property type="entry name" value="TRNA 2-SELENOURIDINE SYNTHASE"/>
    <property type="match status" value="1"/>
</dbReference>
<gene>
    <name evidence="3" type="ORF">GCM10011290_27890</name>
</gene>
<protein>
    <submittedName>
        <fullName evidence="3">tRNA 2-selenouridine synthase</fullName>
    </submittedName>
</protein>
<dbReference type="NCBIfam" id="NF008752">
    <property type="entry name" value="PRK11784.1-4"/>
    <property type="match status" value="1"/>
</dbReference>
<proteinExistence type="predicted"/>
<reference evidence="4" key="1">
    <citation type="journal article" date="2019" name="Int. J. Syst. Evol. Microbiol.">
        <title>The Global Catalogue of Microorganisms (GCM) 10K type strain sequencing project: providing services to taxonomists for standard genome sequencing and annotation.</title>
        <authorList>
            <consortium name="The Broad Institute Genomics Platform"/>
            <consortium name="The Broad Institute Genome Sequencing Center for Infectious Disease"/>
            <person name="Wu L."/>
            <person name="Ma J."/>
        </authorList>
    </citation>
    <scope>NUCLEOTIDE SEQUENCE [LARGE SCALE GENOMIC DNA]</scope>
    <source>
        <strain evidence="4">KCTC 32041</strain>
    </source>
</reference>
<dbReference type="Gene3D" id="3.40.250.10">
    <property type="entry name" value="Rhodanese-like domain"/>
    <property type="match status" value="1"/>
</dbReference>
<dbReference type="NCBIfam" id="NF008750">
    <property type="entry name" value="PRK11784.1-2"/>
    <property type="match status" value="1"/>
</dbReference>
<keyword evidence="4" id="KW-1185">Reference proteome</keyword>
<dbReference type="Proteomes" id="UP000600877">
    <property type="component" value="Unassembled WGS sequence"/>
</dbReference>
<feature type="domain" description="Rhodanese" evidence="2">
    <location>
        <begin position="24"/>
        <end position="140"/>
    </location>
</feature>
<comment type="caution">
    <text evidence="3">The sequence shown here is derived from an EMBL/GenBank/DDBJ whole genome shotgun (WGS) entry which is preliminary data.</text>
</comment>
<organism evidence="3 4">
    <name type="scientific">Vogesella alkaliphila</name>
    <dbReference type="NCBI Taxonomy" id="1193621"/>
    <lineage>
        <taxon>Bacteria</taxon>
        <taxon>Pseudomonadati</taxon>
        <taxon>Pseudomonadota</taxon>
        <taxon>Betaproteobacteria</taxon>
        <taxon>Neisseriales</taxon>
        <taxon>Chromobacteriaceae</taxon>
        <taxon>Vogesella</taxon>
    </lineage>
</organism>
<dbReference type="Pfam" id="PF00581">
    <property type="entry name" value="Rhodanese"/>
    <property type="match status" value="1"/>
</dbReference>
<evidence type="ECO:0000313" key="3">
    <source>
        <dbReference type="EMBL" id="GGX98372.1"/>
    </source>
</evidence>
<dbReference type="Pfam" id="PF26341">
    <property type="entry name" value="AAA_SelU"/>
    <property type="match status" value="1"/>
</dbReference>
<dbReference type="InterPro" id="IPR001763">
    <property type="entry name" value="Rhodanese-like_dom"/>
</dbReference>